<dbReference type="AlphaFoldDB" id="A0A7Y9ZCL8"/>
<evidence type="ECO:0000256" key="1">
    <source>
        <dbReference type="ARBA" id="ARBA00004651"/>
    </source>
</evidence>
<dbReference type="PANTHER" id="PTHR43394:SF1">
    <property type="entry name" value="ATP-BINDING CASSETTE SUB-FAMILY B MEMBER 10, MITOCHONDRIAL"/>
    <property type="match status" value="1"/>
</dbReference>
<evidence type="ECO:0000256" key="2">
    <source>
        <dbReference type="ARBA" id="ARBA00022448"/>
    </source>
</evidence>
<evidence type="ECO:0000313" key="12">
    <source>
        <dbReference type="EMBL" id="NYI42183.1"/>
    </source>
</evidence>
<dbReference type="InterPro" id="IPR003439">
    <property type="entry name" value="ABC_transporter-like_ATP-bd"/>
</dbReference>
<keyword evidence="2" id="KW-0813">Transport</keyword>
<evidence type="ECO:0000256" key="3">
    <source>
        <dbReference type="ARBA" id="ARBA00022475"/>
    </source>
</evidence>
<protein>
    <submittedName>
        <fullName evidence="12">ATP-binding cassette subfamily B protein</fullName>
    </submittedName>
</protein>
<evidence type="ECO:0000256" key="7">
    <source>
        <dbReference type="ARBA" id="ARBA00022989"/>
    </source>
</evidence>
<dbReference type="EMBL" id="JACBZO010000001">
    <property type="protein sequence ID" value="NYI42183.1"/>
    <property type="molecule type" value="Genomic_DNA"/>
</dbReference>
<dbReference type="PROSITE" id="PS50929">
    <property type="entry name" value="ABC_TM1F"/>
    <property type="match status" value="1"/>
</dbReference>
<feature type="transmembrane region" description="Helical" evidence="9">
    <location>
        <begin position="245"/>
        <end position="269"/>
    </location>
</feature>
<evidence type="ECO:0000256" key="6">
    <source>
        <dbReference type="ARBA" id="ARBA00022840"/>
    </source>
</evidence>
<dbReference type="GO" id="GO:0016887">
    <property type="term" value="F:ATP hydrolysis activity"/>
    <property type="evidence" value="ECO:0007669"/>
    <property type="project" value="InterPro"/>
</dbReference>
<dbReference type="InterPro" id="IPR036640">
    <property type="entry name" value="ABC1_TM_sf"/>
</dbReference>
<keyword evidence="7 9" id="KW-1133">Transmembrane helix</keyword>
<feature type="domain" description="ABC transporter" evidence="10">
    <location>
        <begin position="342"/>
        <end position="577"/>
    </location>
</feature>
<evidence type="ECO:0000256" key="8">
    <source>
        <dbReference type="ARBA" id="ARBA00023136"/>
    </source>
</evidence>
<dbReference type="SUPFAM" id="SSF90123">
    <property type="entry name" value="ABC transporter transmembrane region"/>
    <property type="match status" value="1"/>
</dbReference>
<dbReference type="InterPro" id="IPR017871">
    <property type="entry name" value="ABC_transporter-like_CS"/>
</dbReference>
<keyword evidence="6 12" id="KW-0067">ATP-binding</keyword>
<evidence type="ECO:0000259" key="11">
    <source>
        <dbReference type="PROSITE" id="PS50929"/>
    </source>
</evidence>
<dbReference type="Pfam" id="PF00005">
    <property type="entry name" value="ABC_tran"/>
    <property type="match status" value="1"/>
</dbReference>
<evidence type="ECO:0000256" key="5">
    <source>
        <dbReference type="ARBA" id="ARBA00022741"/>
    </source>
</evidence>
<dbReference type="Gene3D" id="3.40.50.300">
    <property type="entry name" value="P-loop containing nucleotide triphosphate hydrolases"/>
    <property type="match status" value="1"/>
</dbReference>
<dbReference type="Pfam" id="PF00664">
    <property type="entry name" value="ABC_membrane"/>
    <property type="match status" value="1"/>
</dbReference>
<dbReference type="PROSITE" id="PS50893">
    <property type="entry name" value="ABC_TRANSPORTER_2"/>
    <property type="match status" value="1"/>
</dbReference>
<organism evidence="12 13">
    <name type="scientific">Demequina lutea</name>
    <dbReference type="NCBI Taxonomy" id="431489"/>
    <lineage>
        <taxon>Bacteria</taxon>
        <taxon>Bacillati</taxon>
        <taxon>Actinomycetota</taxon>
        <taxon>Actinomycetes</taxon>
        <taxon>Micrococcales</taxon>
        <taxon>Demequinaceae</taxon>
        <taxon>Demequina</taxon>
    </lineage>
</organism>
<keyword evidence="3" id="KW-1003">Cell membrane</keyword>
<accession>A0A7Y9ZCL8</accession>
<dbReference type="CDD" id="cd18548">
    <property type="entry name" value="ABC_6TM_Tm287_like"/>
    <property type="match status" value="1"/>
</dbReference>
<evidence type="ECO:0000256" key="9">
    <source>
        <dbReference type="SAM" id="Phobius"/>
    </source>
</evidence>
<keyword evidence="13" id="KW-1185">Reference proteome</keyword>
<feature type="domain" description="ABC transmembrane type-1" evidence="11">
    <location>
        <begin position="18"/>
        <end position="308"/>
    </location>
</feature>
<sequence length="585" mass="63642">MLWKLLVTSIRPYGRLLWGVILFQLAQSMANLYLPSLNAHLIDKGVTNVGANGLPNPNIALIWHDGGIMLALSVLQITCAIAAVYFGAKMAMKVGRDLRAKIFNRVGSFSENEVQKFGAPSLITRTTNDVQQVQMLVLMSATLMISAPFMAIGGVIMALQQDVGLSWIMVVAIPVLLGAVGAIVSRMVPHFRRMQKRIDVINRVLREQLTGIRVVRAFVREPVERVRFAKANADVTESAYKAGRLMVTMFPVVMVVLNLSSIAVIWFGASRIQSGEMQIGALFAFLTYLIQILMAVMMATFLFIMVPRAAVAADRIQEVLATESSVVPSANPVTRLDATGTVEFRDVTFSYPGAEKPVLSGITFTAKRGTRTAIVGSTGAGKTTLINLIPRLYDATGGQVLVDGVDVRDADLDVLWKSLGLVPQRPYLFNGSVASNLRYGNPDATDDELWEALEIAQAKPFVTEMSEGIETEVSQGGTTVSGGQRQRLSIARALVREPEILIFDDSYSALDTATDARLRAAIRAKVKDVTMIVVAQRVSSIVDADQILVLEAGEIVARGTHSELLKTSETYREIVSTQLRAEDAA</sequence>
<proteinExistence type="predicted"/>
<dbReference type="FunFam" id="1.20.1560.10:FF:000040">
    <property type="entry name" value="Multidrug ABC transporter ATP-binding protein"/>
    <property type="match status" value="1"/>
</dbReference>
<dbReference type="Proteomes" id="UP000547973">
    <property type="component" value="Unassembled WGS sequence"/>
</dbReference>
<keyword evidence="4 9" id="KW-0812">Transmembrane</keyword>
<evidence type="ECO:0000313" key="13">
    <source>
        <dbReference type="Proteomes" id="UP000547973"/>
    </source>
</evidence>
<dbReference type="OrthoDB" id="9806127at2"/>
<dbReference type="FunFam" id="3.40.50.300:FF:000854">
    <property type="entry name" value="Multidrug ABC transporter ATP-binding protein"/>
    <property type="match status" value="1"/>
</dbReference>
<dbReference type="InterPro" id="IPR027417">
    <property type="entry name" value="P-loop_NTPase"/>
</dbReference>
<feature type="transmembrane region" description="Helical" evidence="9">
    <location>
        <begin position="12"/>
        <end position="34"/>
    </location>
</feature>
<dbReference type="InterPro" id="IPR039421">
    <property type="entry name" value="Type_1_exporter"/>
</dbReference>
<dbReference type="GO" id="GO:0005524">
    <property type="term" value="F:ATP binding"/>
    <property type="evidence" value="ECO:0007669"/>
    <property type="project" value="UniProtKB-KW"/>
</dbReference>
<comment type="subcellular location">
    <subcellularLocation>
        <location evidence="1">Cell membrane</location>
        <topology evidence="1">Multi-pass membrane protein</topology>
    </subcellularLocation>
</comment>
<dbReference type="GO" id="GO:0005886">
    <property type="term" value="C:plasma membrane"/>
    <property type="evidence" value="ECO:0007669"/>
    <property type="project" value="UniProtKB-SubCell"/>
</dbReference>
<feature type="transmembrane region" description="Helical" evidence="9">
    <location>
        <begin position="67"/>
        <end position="88"/>
    </location>
</feature>
<dbReference type="Gene3D" id="1.20.1560.10">
    <property type="entry name" value="ABC transporter type 1, transmembrane domain"/>
    <property type="match status" value="1"/>
</dbReference>
<dbReference type="PROSITE" id="PS00211">
    <property type="entry name" value="ABC_TRANSPORTER_1"/>
    <property type="match status" value="1"/>
</dbReference>
<evidence type="ECO:0000259" key="10">
    <source>
        <dbReference type="PROSITE" id="PS50893"/>
    </source>
</evidence>
<reference evidence="12 13" key="1">
    <citation type="submission" date="2020-07" db="EMBL/GenBank/DDBJ databases">
        <title>Sequencing the genomes of 1000 actinobacteria strains.</title>
        <authorList>
            <person name="Klenk H.-P."/>
        </authorList>
    </citation>
    <scope>NUCLEOTIDE SEQUENCE [LARGE SCALE GENOMIC DNA]</scope>
    <source>
        <strain evidence="12 13">DSM 19970</strain>
    </source>
</reference>
<comment type="caution">
    <text evidence="12">The sequence shown here is derived from an EMBL/GenBank/DDBJ whole genome shotgun (WGS) entry which is preliminary data.</text>
</comment>
<dbReference type="SMART" id="SM00382">
    <property type="entry name" value="AAA"/>
    <property type="match status" value="1"/>
</dbReference>
<feature type="transmembrane region" description="Helical" evidence="9">
    <location>
        <begin position="165"/>
        <end position="188"/>
    </location>
</feature>
<evidence type="ECO:0000256" key="4">
    <source>
        <dbReference type="ARBA" id="ARBA00022692"/>
    </source>
</evidence>
<feature type="transmembrane region" description="Helical" evidence="9">
    <location>
        <begin position="281"/>
        <end position="306"/>
    </location>
</feature>
<dbReference type="GO" id="GO:0015421">
    <property type="term" value="F:ABC-type oligopeptide transporter activity"/>
    <property type="evidence" value="ECO:0007669"/>
    <property type="project" value="TreeGrafter"/>
</dbReference>
<keyword evidence="8 9" id="KW-0472">Membrane</keyword>
<dbReference type="InterPro" id="IPR003593">
    <property type="entry name" value="AAA+_ATPase"/>
</dbReference>
<dbReference type="PANTHER" id="PTHR43394">
    <property type="entry name" value="ATP-DEPENDENT PERMEASE MDL1, MITOCHONDRIAL"/>
    <property type="match status" value="1"/>
</dbReference>
<gene>
    <name evidence="12" type="ORF">BKA03_002302</name>
</gene>
<name>A0A7Y9ZCL8_9MICO</name>
<dbReference type="SUPFAM" id="SSF52540">
    <property type="entry name" value="P-loop containing nucleoside triphosphate hydrolases"/>
    <property type="match status" value="1"/>
</dbReference>
<dbReference type="InterPro" id="IPR011527">
    <property type="entry name" value="ABC1_TM_dom"/>
</dbReference>
<keyword evidence="5" id="KW-0547">Nucleotide-binding</keyword>
<feature type="transmembrane region" description="Helical" evidence="9">
    <location>
        <begin position="135"/>
        <end position="159"/>
    </location>
</feature>
<dbReference type="RefSeq" id="WP_062074058.1">
    <property type="nucleotide sequence ID" value="NZ_BBRC01000002.1"/>
</dbReference>